<dbReference type="Pfam" id="PF13407">
    <property type="entry name" value="Peripla_BP_4"/>
    <property type="match status" value="1"/>
</dbReference>
<evidence type="ECO:0000313" key="6">
    <source>
        <dbReference type="Proteomes" id="UP000665020"/>
    </source>
</evidence>
<evidence type="ECO:0000259" key="4">
    <source>
        <dbReference type="Pfam" id="PF13407"/>
    </source>
</evidence>
<dbReference type="Gene3D" id="3.40.50.2300">
    <property type="match status" value="2"/>
</dbReference>
<accession>A0A8A7KD75</accession>
<keyword evidence="3" id="KW-0732">Signal</keyword>
<evidence type="ECO:0000256" key="2">
    <source>
        <dbReference type="ARBA" id="ARBA00007639"/>
    </source>
</evidence>
<gene>
    <name evidence="5" type="ORF">GM661_16170</name>
</gene>
<dbReference type="InterPro" id="IPR025997">
    <property type="entry name" value="SBP_2_dom"/>
</dbReference>
<dbReference type="EMBL" id="CP046640">
    <property type="protein sequence ID" value="QTL99381.1"/>
    <property type="molecule type" value="Genomic_DNA"/>
</dbReference>
<name>A0A8A7KD75_9FIRM</name>
<dbReference type="InterPro" id="IPR028082">
    <property type="entry name" value="Peripla_BP_I"/>
</dbReference>
<proteinExistence type="inferred from homology"/>
<reference evidence="5" key="1">
    <citation type="submission" date="2019-12" db="EMBL/GenBank/DDBJ databases">
        <authorList>
            <person name="zhang j."/>
            <person name="sun C.M."/>
        </authorList>
    </citation>
    <scope>NUCLEOTIDE SEQUENCE</scope>
    <source>
        <strain evidence="5">NS-1</strain>
    </source>
</reference>
<dbReference type="PANTHER" id="PTHR46847:SF1">
    <property type="entry name" value="D-ALLOSE-BINDING PERIPLASMIC PROTEIN-RELATED"/>
    <property type="match status" value="1"/>
</dbReference>
<protein>
    <submittedName>
        <fullName evidence="5">Substrate-binding domain-containing protein</fullName>
    </submittedName>
</protein>
<keyword evidence="6" id="KW-1185">Reference proteome</keyword>
<feature type="domain" description="Periplasmic binding protein" evidence="4">
    <location>
        <begin position="53"/>
        <end position="266"/>
    </location>
</feature>
<dbReference type="GO" id="GO:0030246">
    <property type="term" value="F:carbohydrate binding"/>
    <property type="evidence" value="ECO:0007669"/>
    <property type="project" value="UniProtKB-ARBA"/>
</dbReference>
<evidence type="ECO:0000313" key="5">
    <source>
        <dbReference type="EMBL" id="QTL99381.1"/>
    </source>
</evidence>
<dbReference type="GO" id="GO:0030313">
    <property type="term" value="C:cell envelope"/>
    <property type="evidence" value="ECO:0007669"/>
    <property type="project" value="UniProtKB-SubCell"/>
</dbReference>
<comment type="similarity">
    <text evidence="2">Belongs to the bacterial solute-binding protein 2 family.</text>
</comment>
<organism evidence="5 6">
    <name type="scientific">Iocasia fonsfrigidae</name>
    <dbReference type="NCBI Taxonomy" id="2682810"/>
    <lineage>
        <taxon>Bacteria</taxon>
        <taxon>Bacillati</taxon>
        <taxon>Bacillota</taxon>
        <taxon>Clostridia</taxon>
        <taxon>Halanaerobiales</taxon>
        <taxon>Halanaerobiaceae</taxon>
        <taxon>Iocasia</taxon>
    </lineage>
</organism>
<dbReference type="KEGG" id="ifn:GM661_16170"/>
<dbReference type="Proteomes" id="UP000665020">
    <property type="component" value="Chromosome"/>
</dbReference>
<dbReference type="RefSeq" id="WP_230867732.1">
    <property type="nucleotide sequence ID" value="NZ_CP046640.1"/>
</dbReference>
<evidence type="ECO:0000256" key="1">
    <source>
        <dbReference type="ARBA" id="ARBA00004196"/>
    </source>
</evidence>
<comment type="subcellular location">
    <subcellularLocation>
        <location evidence="1">Cell envelope</location>
    </subcellularLocation>
</comment>
<sequence length="378" mass="42032">MKKMRKVFMLLIVSVLIISISGGVLAEDFKIGINNYLQGLYCLDVLERFAVYTADNLGMKSIAVNDEAKLEKTISNVENLIASGVDGIVFFGISDTLFPVVSNKCRAAQVPFVLYDHLPTEKTLKYLRQNPYFVGAVGERDYNAGFPIGEFAVESNLKKAIIVTGKRGDTTHEARVKGFTDAFETNGGKVLGVGWGCVTRFDAMGITENLVVANQDIDTVYVSGGDWGIGALQILKKHANIDARLYITDLDPPVLEALNNKEVAAANGAHWINSGFAVALLHNYLLDKPLLNKDGQAPVIEVPILVLPNTQANAYQEWWLDNQPFTAEEMKNMSYKWNKDVSLDDFREVMKNYSIESRLIKRYEEGKISKEELESYGI</sequence>
<dbReference type="PANTHER" id="PTHR46847">
    <property type="entry name" value="D-ALLOSE-BINDING PERIPLASMIC PROTEIN-RELATED"/>
    <property type="match status" value="1"/>
</dbReference>
<dbReference type="AlphaFoldDB" id="A0A8A7KD75"/>
<evidence type="ECO:0000256" key="3">
    <source>
        <dbReference type="ARBA" id="ARBA00022729"/>
    </source>
</evidence>
<dbReference type="SUPFAM" id="SSF53822">
    <property type="entry name" value="Periplasmic binding protein-like I"/>
    <property type="match status" value="1"/>
</dbReference>